<protein>
    <recommendedName>
        <fullName evidence="4">Histone chaperone domain-containing protein</fullName>
    </recommendedName>
</protein>
<sequence length="55" mass="5928">MSDGTGVTNPHTEDSFAESKGKGKATQDDAPHAIAMDEEDDDDEDDDDELEEDVS</sequence>
<dbReference type="AlphaFoldDB" id="A0A2K0T6F1"/>
<organism evidence="2 3">
    <name type="scientific">Trichoderma gamsii</name>
    <dbReference type="NCBI Taxonomy" id="398673"/>
    <lineage>
        <taxon>Eukaryota</taxon>
        <taxon>Fungi</taxon>
        <taxon>Dikarya</taxon>
        <taxon>Ascomycota</taxon>
        <taxon>Pezizomycotina</taxon>
        <taxon>Sordariomycetes</taxon>
        <taxon>Hypocreomycetidae</taxon>
        <taxon>Hypocreales</taxon>
        <taxon>Hypocreaceae</taxon>
        <taxon>Trichoderma</taxon>
    </lineage>
</organism>
<dbReference type="EMBL" id="MTYH01000059">
    <property type="protein sequence ID" value="PNP41097.1"/>
    <property type="molecule type" value="Genomic_DNA"/>
</dbReference>
<accession>A0A2K0T6F1</accession>
<comment type="caution">
    <text evidence="2">The sequence shown here is derived from an EMBL/GenBank/DDBJ whole genome shotgun (WGS) entry which is preliminary data.</text>
</comment>
<feature type="compositionally biased region" description="Polar residues" evidence="1">
    <location>
        <begin position="1"/>
        <end position="10"/>
    </location>
</feature>
<gene>
    <name evidence="2" type="ORF">TGAMA5MH_06967</name>
</gene>
<evidence type="ECO:0008006" key="4">
    <source>
        <dbReference type="Google" id="ProtNLM"/>
    </source>
</evidence>
<proteinExistence type="predicted"/>
<feature type="compositionally biased region" description="Basic and acidic residues" evidence="1">
    <location>
        <begin position="11"/>
        <end position="31"/>
    </location>
</feature>
<evidence type="ECO:0000256" key="1">
    <source>
        <dbReference type="SAM" id="MobiDB-lite"/>
    </source>
</evidence>
<dbReference type="Proteomes" id="UP000236546">
    <property type="component" value="Unassembled WGS sequence"/>
</dbReference>
<feature type="compositionally biased region" description="Acidic residues" evidence="1">
    <location>
        <begin position="36"/>
        <end position="55"/>
    </location>
</feature>
<reference evidence="2 3" key="1">
    <citation type="submission" date="2017-02" db="EMBL/GenBank/DDBJ databases">
        <title>Genomes of Trichoderma spp. with biocontrol activity.</title>
        <authorList>
            <person name="Gardiner D."/>
            <person name="Kazan K."/>
            <person name="Vos C."/>
            <person name="Harvey P."/>
        </authorList>
    </citation>
    <scope>NUCLEOTIDE SEQUENCE [LARGE SCALE GENOMIC DNA]</scope>
    <source>
        <strain evidence="2 3">A5MH</strain>
    </source>
</reference>
<feature type="region of interest" description="Disordered" evidence="1">
    <location>
        <begin position="1"/>
        <end position="55"/>
    </location>
</feature>
<evidence type="ECO:0000313" key="2">
    <source>
        <dbReference type="EMBL" id="PNP41097.1"/>
    </source>
</evidence>
<name>A0A2K0T6F1_9HYPO</name>
<dbReference type="OrthoDB" id="2148987at2759"/>
<evidence type="ECO:0000313" key="3">
    <source>
        <dbReference type="Proteomes" id="UP000236546"/>
    </source>
</evidence>